<dbReference type="SUPFAM" id="SSF56935">
    <property type="entry name" value="Porins"/>
    <property type="match status" value="1"/>
</dbReference>
<dbReference type="SUPFAM" id="SSF48452">
    <property type="entry name" value="TPR-like"/>
    <property type="match status" value="1"/>
</dbReference>
<proteinExistence type="predicted"/>
<protein>
    <recommendedName>
        <fullName evidence="4">SPOR domain-containing protein</fullName>
    </recommendedName>
</protein>
<keyword evidence="3" id="KW-1185">Reference proteome</keyword>
<accession>A0A1B4XEH7</accession>
<keyword evidence="1" id="KW-0732">Signal</keyword>
<reference evidence="2 3" key="1">
    <citation type="submission" date="2015-05" db="EMBL/GenBank/DDBJ databases">
        <title>Complete genome sequence of a sulfur-oxidizing gammaproteobacterium strain HA5.</title>
        <authorList>
            <person name="Miura A."/>
            <person name="Kojima H."/>
            <person name="Fukui M."/>
        </authorList>
    </citation>
    <scope>NUCLEOTIDE SEQUENCE [LARGE SCALE GENOMIC DNA]</scope>
    <source>
        <strain evidence="2 3">HA5</strain>
    </source>
</reference>
<name>A0A1B4XEH7_9GAMM</name>
<evidence type="ECO:0008006" key="4">
    <source>
        <dbReference type="Google" id="ProtNLM"/>
    </source>
</evidence>
<dbReference type="AlphaFoldDB" id="A0A1B4XEH7"/>
<evidence type="ECO:0000313" key="3">
    <source>
        <dbReference type="Proteomes" id="UP000243180"/>
    </source>
</evidence>
<feature type="chain" id="PRO_5008572335" description="SPOR domain-containing protein" evidence="1">
    <location>
        <begin position="25"/>
        <end position="848"/>
    </location>
</feature>
<sequence>MRAIPLVVLFLLLLNLSSVSPAHAISGDSGNTNTVTDATPEKRFVVTLRSGFTPISDKQAKRDIPDRPVYLIQSKAFGKNVYNLRVGFFDSFSEANAYRHSVLDKYPAASVTEIGRNEYATIQRTAPVAKPAMPPVETAKAVPVQPIPVVPVPAPAPTPTVPATAAVISPRALYVIQLEESKQPIRTTRSPLPASLKSNRLYVTQTGVKDKTRYQLKLGFFEKEEEVFAARQQLKAAYPNAKVTRITPREQNDSVRMALVAPAVPVLAAPAVPVAPPAKVPARAAPAAPPASLPSVAVLPATSGDKEALALMDKARAALARGDNRTAVVTLDALLRMPPNRYSQDAQEFIGLARERSGEAAAAHKEYELYLRLYPTGEGADRVRQRIAALDAASPTPSPVFKAAKPRVEVLSTVIGNLSQYYYHGASKVDTTDLIPTAGSQNQETLTQTDQSALVTNLNLTHRYRSEDFDNRFVVRDTHTKNFLTGQNDANRLSALYYEVKDRKRDYSARLGRQPGSSGGVLGRFDGATAGYNFTPKWRVNVVGGKPADNSFDTDLKFYGASVDLGPFAEHWGGSLYTMQQKADGVTDRNAVGGELRYFSPAFTVYSLYDYDTEFAAPNIFLLQGNWTGGSGTSAHVLYDKRKTPSLTLTNALLGETNTSIESQLQTKSYEQLKQQALDLTSTTDMFSVGVSQSLSPRWQAGFDVQSAHTSATVGTVNQPAQPDTGDIHTYTGNIIGTGLFTQRDVNVLNISRIDGPDYTGNSYSLTNRLLWGASWGLDVTLSWYSQHNTTTDSKLDRFAPVLRPSYKWKENVTLEAEFGEERTTTTSATTEDKTLRRYWSLGYRWDF</sequence>
<dbReference type="Gene3D" id="1.25.40.10">
    <property type="entry name" value="Tetratricopeptide repeat domain"/>
    <property type="match status" value="1"/>
</dbReference>
<dbReference type="Proteomes" id="UP000243180">
    <property type="component" value="Chromosome"/>
</dbReference>
<dbReference type="InterPro" id="IPR011990">
    <property type="entry name" value="TPR-like_helical_dom_sf"/>
</dbReference>
<dbReference type="OrthoDB" id="8558195at2"/>
<feature type="signal peptide" evidence="1">
    <location>
        <begin position="1"/>
        <end position="24"/>
    </location>
</feature>
<dbReference type="InParanoid" id="A0A1B4XEH7"/>
<evidence type="ECO:0000256" key="1">
    <source>
        <dbReference type="SAM" id="SignalP"/>
    </source>
</evidence>
<organism evidence="2 3">
    <name type="scientific">Sulfuricaulis limicola</name>
    <dbReference type="NCBI Taxonomy" id="1620215"/>
    <lineage>
        <taxon>Bacteria</taxon>
        <taxon>Pseudomonadati</taxon>
        <taxon>Pseudomonadota</taxon>
        <taxon>Gammaproteobacteria</taxon>
        <taxon>Acidiferrobacterales</taxon>
        <taxon>Acidiferrobacteraceae</taxon>
        <taxon>Sulfuricaulis</taxon>
    </lineage>
</organism>
<dbReference type="RefSeq" id="WP_148664976.1">
    <property type="nucleotide sequence ID" value="NZ_AP014879.1"/>
</dbReference>
<gene>
    <name evidence="2" type="ORF">SCL_0889</name>
</gene>
<evidence type="ECO:0000313" key="2">
    <source>
        <dbReference type="EMBL" id="BAV33209.1"/>
    </source>
</evidence>
<dbReference type="KEGG" id="slim:SCL_0889"/>
<dbReference type="EMBL" id="AP014879">
    <property type="protein sequence ID" value="BAV33209.1"/>
    <property type="molecule type" value="Genomic_DNA"/>
</dbReference>